<dbReference type="PROSITE" id="PS51186">
    <property type="entry name" value="GNAT"/>
    <property type="match status" value="2"/>
</dbReference>
<dbReference type="PANTHER" id="PTHR43877:SF6">
    <property type="entry name" value="GCN5-RELATED N-ACETYLTRANSFERASE"/>
    <property type="match status" value="1"/>
</dbReference>
<evidence type="ECO:0000313" key="5">
    <source>
        <dbReference type="Proteomes" id="UP000318834"/>
    </source>
</evidence>
<dbReference type="SUPFAM" id="SSF55729">
    <property type="entry name" value="Acyl-CoA N-acyltransferases (Nat)"/>
    <property type="match status" value="2"/>
</dbReference>
<dbReference type="InterPro" id="IPR000182">
    <property type="entry name" value="GNAT_dom"/>
</dbReference>
<sequence>MNLLEQVRADLEIRPFEERDYEAIVAVSNAVFPDRPWTADELRYEDTHLDRTKYALERYVAVDRQAGGICGYGEIRHLPWNFHPRKFGMTIRVSPELWGRGIGARLWDRLLQSLEARGALAVRTLVKEDRAHAMRFVQTRGFTEVMRTWDSHLDVASCDLSRFQQDVAQARAAGVAIVTLGDELANDPSCLPRVHALDMELGADVPNPDPFTPVDLQQWRHHTVDAPWFIPDAYFIAAIEGQYAGVSTLWRPQTGAWLQQGLTGVKREYRGRGIATALKVRTVEYARAHGYAQIKTENEIHNAPMIAINDRFGFQRQPVWITFLKELAG</sequence>
<dbReference type="InterPro" id="IPR050832">
    <property type="entry name" value="Bact_Acetyltransf"/>
</dbReference>
<evidence type="ECO:0000259" key="3">
    <source>
        <dbReference type="PROSITE" id="PS51186"/>
    </source>
</evidence>
<gene>
    <name evidence="4" type="ORF">E6H05_09060</name>
</gene>
<evidence type="ECO:0000256" key="2">
    <source>
        <dbReference type="ARBA" id="ARBA00023315"/>
    </source>
</evidence>
<evidence type="ECO:0000313" key="4">
    <source>
        <dbReference type="EMBL" id="TMI73802.1"/>
    </source>
</evidence>
<organism evidence="4 5">
    <name type="scientific">Candidatus Segetimicrobium genomatis</name>
    <dbReference type="NCBI Taxonomy" id="2569760"/>
    <lineage>
        <taxon>Bacteria</taxon>
        <taxon>Bacillati</taxon>
        <taxon>Candidatus Sysuimicrobiota</taxon>
        <taxon>Candidatus Sysuimicrobiia</taxon>
        <taxon>Candidatus Sysuimicrobiales</taxon>
        <taxon>Candidatus Segetimicrobiaceae</taxon>
        <taxon>Candidatus Segetimicrobium</taxon>
    </lineage>
</organism>
<dbReference type="Gene3D" id="3.40.630.30">
    <property type="match status" value="1"/>
</dbReference>
<dbReference type="GO" id="GO:0016747">
    <property type="term" value="F:acyltransferase activity, transferring groups other than amino-acyl groups"/>
    <property type="evidence" value="ECO:0007669"/>
    <property type="project" value="InterPro"/>
</dbReference>
<keyword evidence="2" id="KW-0012">Acyltransferase</keyword>
<dbReference type="InterPro" id="IPR016181">
    <property type="entry name" value="Acyl_CoA_acyltransferase"/>
</dbReference>
<dbReference type="Pfam" id="PF00583">
    <property type="entry name" value="Acetyltransf_1"/>
    <property type="match status" value="2"/>
</dbReference>
<reference evidence="4 5" key="1">
    <citation type="journal article" date="2019" name="Nat. Microbiol.">
        <title>Mediterranean grassland soil C-N compound turnover is dependent on rainfall and depth, and is mediated by genomically divergent microorganisms.</title>
        <authorList>
            <person name="Diamond S."/>
            <person name="Andeer P.F."/>
            <person name="Li Z."/>
            <person name="Crits-Christoph A."/>
            <person name="Burstein D."/>
            <person name="Anantharaman K."/>
            <person name="Lane K.R."/>
            <person name="Thomas B.C."/>
            <person name="Pan C."/>
            <person name="Northen T.R."/>
            <person name="Banfield J.F."/>
        </authorList>
    </citation>
    <scope>NUCLEOTIDE SEQUENCE [LARGE SCALE GENOMIC DNA]</scope>
    <source>
        <strain evidence="4">NP_8</strain>
    </source>
</reference>
<accession>A0A537IRX5</accession>
<feature type="domain" description="N-acetyltransferase" evidence="3">
    <location>
        <begin position="192"/>
        <end position="329"/>
    </location>
</feature>
<proteinExistence type="predicted"/>
<evidence type="ECO:0000256" key="1">
    <source>
        <dbReference type="ARBA" id="ARBA00022679"/>
    </source>
</evidence>
<dbReference type="AlphaFoldDB" id="A0A537IRX5"/>
<name>A0A537IRX5_9BACT</name>
<dbReference type="Proteomes" id="UP000318834">
    <property type="component" value="Unassembled WGS sequence"/>
</dbReference>
<comment type="caution">
    <text evidence="4">The sequence shown here is derived from an EMBL/GenBank/DDBJ whole genome shotgun (WGS) entry which is preliminary data.</text>
</comment>
<dbReference type="CDD" id="cd04301">
    <property type="entry name" value="NAT_SF"/>
    <property type="match status" value="2"/>
</dbReference>
<keyword evidence="1 4" id="KW-0808">Transferase</keyword>
<dbReference type="EMBL" id="VBAP01000066">
    <property type="protein sequence ID" value="TMI73802.1"/>
    <property type="molecule type" value="Genomic_DNA"/>
</dbReference>
<protein>
    <submittedName>
        <fullName evidence="4">GNAT family N-acetyltransferase</fullName>
    </submittedName>
</protein>
<dbReference type="PANTHER" id="PTHR43877">
    <property type="entry name" value="AMINOALKYLPHOSPHONATE N-ACETYLTRANSFERASE-RELATED-RELATED"/>
    <property type="match status" value="1"/>
</dbReference>
<feature type="domain" description="N-acetyltransferase" evidence="3">
    <location>
        <begin position="11"/>
        <end position="165"/>
    </location>
</feature>